<reference evidence="3 4" key="1">
    <citation type="submission" date="2015-12" db="EMBL/GenBank/DDBJ databases">
        <title>A stable core within a dynamic pangenome in Sulfolobus acidocaldarius.</title>
        <authorList>
            <person name="Anderson R."/>
            <person name="Kouris A."/>
            <person name="Seward C."/>
            <person name="Campbell K."/>
            <person name="Whitaker R."/>
        </authorList>
    </citation>
    <scope>NUCLEOTIDE SEQUENCE [LARGE SCALE GENOMIC DNA]</scope>
    <source>
        <strain evidence="1 4">GG12-C01-09</strain>
        <strain evidence="2 3">NG05B_CO5_07</strain>
    </source>
</reference>
<dbReference type="EMBL" id="CP013695">
    <property type="protein sequence ID" value="ALU32128.1"/>
    <property type="molecule type" value="Genomic_DNA"/>
</dbReference>
<sequence length="208" mass="23905">MKQFYEIYKRVNEKFGGSEDLENIFKKLLSLNKASIVNSSHLVLELILSAYLVNKGFKVYTEVEVPGGITDIYAIKGVDMSIEVETGYVPPTNIFLAEEYLMSRIASKTVRYSNIAQQFYIAVPSFYIPPVPRELLINPEQRSESDVRKIMMLIRKYTKSPDITLNDVKVCRLNGIITINTKNLDIKIIDPKSYLNIEEFYSNVKENE</sequence>
<gene>
    <name evidence="1" type="ORF">ATY89_05200</name>
    <name evidence="2" type="ORF">ATZ20_08220</name>
</gene>
<evidence type="ECO:0000313" key="1">
    <source>
        <dbReference type="EMBL" id="ALU29400.1"/>
    </source>
</evidence>
<dbReference type="GeneID" id="14550745"/>
<dbReference type="EMBL" id="CP013694">
    <property type="protein sequence ID" value="ALU29400.1"/>
    <property type="molecule type" value="Genomic_DNA"/>
</dbReference>
<organism evidence="2 3">
    <name type="scientific">Sulfolobus acidocaldarius</name>
    <dbReference type="NCBI Taxonomy" id="2285"/>
    <lineage>
        <taxon>Archaea</taxon>
        <taxon>Thermoproteota</taxon>
        <taxon>Thermoprotei</taxon>
        <taxon>Sulfolobales</taxon>
        <taxon>Sulfolobaceae</taxon>
        <taxon>Sulfolobus</taxon>
    </lineage>
</organism>
<dbReference type="OMA" id="RKFYKIN"/>
<dbReference type="OrthoDB" id="34756at2157"/>
<dbReference type="PaxDb" id="1435377-SUSAZ_01095"/>
<accession>A0A0U3HAY7</accession>
<name>A0A0U3HAY7_9CREN</name>
<dbReference type="Proteomes" id="UP000060043">
    <property type="component" value="Chromosome"/>
</dbReference>
<protein>
    <submittedName>
        <fullName evidence="2">Uncharacterized protein</fullName>
    </submittedName>
</protein>
<dbReference type="AlphaFoldDB" id="A0A0U3HAY7"/>
<proteinExistence type="predicted"/>
<dbReference type="Proteomes" id="UP000065473">
    <property type="component" value="Chromosome"/>
</dbReference>
<evidence type="ECO:0000313" key="3">
    <source>
        <dbReference type="Proteomes" id="UP000060043"/>
    </source>
</evidence>
<dbReference type="RefSeq" id="WP_011277137.1">
    <property type="nucleotide sequence ID" value="NZ_BHWZ01000001.1"/>
</dbReference>
<evidence type="ECO:0000313" key="2">
    <source>
        <dbReference type="EMBL" id="ALU32128.1"/>
    </source>
</evidence>
<evidence type="ECO:0000313" key="4">
    <source>
        <dbReference type="Proteomes" id="UP000065473"/>
    </source>
</evidence>